<reference evidence="1" key="2">
    <citation type="submission" date="2016-06" db="EMBL/GenBank/DDBJ databases">
        <title>The genome of a short-lived fish provides insights into sex chromosome evolution and the genetic control of aging.</title>
        <authorList>
            <person name="Reichwald K."/>
            <person name="Felder M."/>
            <person name="Petzold A."/>
            <person name="Koch P."/>
            <person name="Groth M."/>
            <person name="Platzer M."/>
        </authorList>
    </citation>
    <scope>NUCLEOTIDE SEQUENCE</scope>
    <source>
        <tissue evidence="1">Brain</tissue>
    </source>
</reference>
<feature type="non-terminal residue" evidence="1">
    <location>
        <position position="1"/>
    </location>
</feature>
<organism evidence="1">
    <name type="scientific">Nothobranchius pienaari</name>
    <dbReference type="NCBI Taxonomy" id="704102"/>
    <lineage>
        <taxon>Eukaryota</taxon>
        <taxon>Metazoa</taxon>
        <taxon>Chordata</taxon>
        <taxon>Craniata</taxon>
        <taxon>Vertebrata</taxon>
        <taxon>Euteleostomi</taxon>
        <taxon>Actinopterygii</taxon>
        <taxon>Neopterygii</taxon>
        <taxon>Teleostei</taxon>
        <taxon>Neoteleostei</taxon>
        <taxon>Acanthomorphata</taxon>
        <taxon>Ovalentaria</taxon>
        <taxon>Atherinomorphae</taxon>
        <taxon>Cyprinodontiformes</taxon>
        <taxon>Nothobranchiidae</taxon>
        <taxon>Nothobranchius</taxon>
    </lineage>
</organism>
<evidence type="ECO:0000313" key="1">
    <source>
        <dbReference type="EMBL" id="SBR54027.1"/>
    </source>
</evidence>
<reference evidence="1" key="1">
    <citation type="submission" date="2016-05" db="EMBL/GenBank/DDBJ databases">
        <authorList>
            <person name="Lavstsen T."/>
            <person name="Jespersen J.S."/>
        </authorList>
    </citation>
    <scope>NUCLEOTIDE SEQUENCE</scope>
    <source>
        <tissue evidence="1">Brain</tissue>
    </source>
</reference>
<accession>A0A1A8MB38</accession>
<protein>
    <submittedName>
        <fullName evidence="1">Uncharacterized protein</fullName>
    </submittedName>
</protein>
<sequence>KKIQSSVGLSNETCLQSSYLGNFVSSCDEEHC</sequence>
<proteinExistence type="predicted"/>
<dbReference type="EMBL" id="HAEF01012868">
    <property type="protein sequence ID" value="SBR54027.1"/>
    <property type="molecule type" value="Transcribed_RNA"/>
</dbReference>
<dbReference type="AlphaFoldDB" id="A0A1A8MB38"/>
<gene>
    <name evidence="1" type="primary">CABZ01054933.1</name>
</gene>
<name>A0A1A8MB38_9TELE</name>